<dbReference type="SUPFAM" id="SSF49503">
    <property type="entry name" value="Cupredoxins"/>
    <property type="match status" value="1"/>
</dbReference>
<accession>A0ABZ1WHL6</accession>
<dbReference type="EMBL" id="CP108482">
    <property type="protein sequence ID" value="WUS60377.1"/>
    <property type="molecule type" value="Genomic_DNA"/>
</dbReference>
<organism evidence="3 4">
    <name type="scientific">Kitasatospora herbaricolor</name>
    <dbReference type="NCBI Taxonomy" id="68217"/>
    <lineage>
        <taxon>Bacteria</taxon>
        <taxon>Bacillati</taxon>
        <taxon>Actinomycetota</taxon>
        <taxon>Actinomycetes</taxon>
        <taxon>Kitasatosporales</taxon>
        <taxon>Streptomycetaceae</taxon>
        <taxon>Kitasatospora</taxon>
    </lineage>
</organism>
<keyword evidence="1" id="KW-0812">Transmembrane</keyword>
<sequence length="311" mass="32686">MRRAPVVTLLLIVVTALLPFQARAADNGEWSVKPADSEITPRTAFQLSARPGATFADRAVITNTTSGPLTFRLHVADAYNTQRDGGLAVRGRDETQRGVGAWGRPDKDVVTVPGNSSQTVGFTLTVPGDASPGDHVGALVAVDDRVQPGPGTSIGVQRGVGARIYLRVEGAQRPALSVEDVRLTAHNPRIPWTGDSSSTLSYTLHNTGNVKLDPRASARLGGVFAGGPTSRQLENVPAELLPGEEVQVTETWPGAPSGWGDVTVTATANGVGATGSDGFLEVPWFLVGLLALLTTGCAVLRVRRRRAHGRP</sequence>
<reference evidence="3 4" key="1">
    <citation type="submission" date="2022-10" db="EMBL/GenBank/DDBJ databases">
        <title>The complete genomes of actinobacterial strains from the NBC collection.</title>
        <authorList>
            <person name="Joergensen T.S."/>
            <person name="Alvarez Arevalo M."/>
            <person name="Sterndorff E.B."/>
            <person name="Faurdal D."/>
            <person name="Vuksanovic O."/>
            <person name="Mourched A.-S."/>
            <person name="Charusanti P."/>
            <person name="Shaw S."/>
            <person name="Blin K."/>
            <person name="Weber T."/>
        </authorList>
    </citation>
    <scope>NUCLEOTIDE SEQUENCE [LARGE SCALE GENOMIC DNA]</scope>
    <source>
        <strain evidence="3 4">NBC_01247</strain>
    </source>
</reference>
<keyword evidence="1" id="KW-1133">Transmembrane helix</keyword>
<protein>
    <submittedName>
        <fullName evidence="3">DUF916 domain-containing protein</fullName>
    </submittedName>
</protein>
<evidence type="ECO:0000313" key="4">
    <source>
        <dbReference type="Proteomes" id="UP001432014"/>
    </source>
</evidence>
<evidence type="ECO:0000256" key="2">
    <source>
        <dbReference type="SAM" id="SignalP"/>
    </source>
</evidence>
<keyword evidence="1" id="KW-0472">Membrane</keyword>
<evidence type="ECO:0000256" key="1">
    <source>
        <dbReference type="SAM" id="Phobius"/>
    </source>
</evidence>
<feature type="chain" id="PRO_5046449339" evidence="2">
    <location>
        <begin position="25"/>
        <end position="311"/>
    </location>
</feature>
<dbReference type="InterPro" id="IPR008972">
    <property type="entry name" value="Cupredoxin"/>
</dbReference>
<evidence type="ECO:0000313" key="3">
    <source>
        <dbReference type="EMBL" id="WUS60377.1"/>
    </source>
</evidence>
<keyword evidence="2" id="KW-0732">Signal</keyword>
<gene>
    <name evidence="3" type="ORF">OG469_35760</name>
</gene>
<feature type="transmembrane region" description="Helical" evidence="1">
    <location>
        <begin position="282"/>
        <end position="302"/>
    </location>
</feature>
<name>A0ABZ1WHL6_9ACTN</name>
<feature type="signal peptide" evidence="2">
    <location>
        <begin position="1"/>
        <end position="24"/>
    </location>
</feature>
<proteinExistence type="predicted"/>
<keyword evidence="4" id="KW-1185">Reference proteome</keyword>
<dbReference type="Proteomes" id="UP001432014">
    <property type="component" value="Chromosome"/>
</dbReference>
<dbReference type="RefSeq" id="WP_329493526.1">
    <property type="nucleotide sequence ID" value="NZ_CP108460.1"/>
</dbReference>